<name>A0ABS6XZA7_9FLAO</name>
<gene>
    <name evidence="2" type="ORF">KZH69_16155</name>
</gene>
<dbReference type="InterPro" id="IPR000595">
    <property type="entry name" value="cNMP-bd_dom"/>
</dbReference>
<evidence type="ECO:0000259" key="1">
    <source>
        <dbReference type="PROSITE" id="PS50042"/>
    </source>
</evidence>
<comment type="caution">
    <text evidence="2">The sequence shown here is derived from an EMBL/GenBank/DDBJ whole genome shotgun (WGS) entry which is preliminary data.</text>
</comment>
<dbReference type="Pfam" id="PF00027">
    <property type="entry name" value="cNMP_binding"/>
    <property type="match status" value="1"/>
</dbReference>
<dbReference type="PROSITE" id="PS50042">
    <property type="entry name" value="CNMP_BINDING_3"/>
    <property type="match status" value="1"/>
</dbReference>
<accession>A0ABS6XZA7</accession>
<organism evidence="2 3">
    <name type="scientific">Flavobacterium taihuense</name>
    <dbReference type="NCBI Taxonomy" id="2857508"/>
    <lineage>
        <taxon>Bacteria</taxon>
        <taxon>Pseudomonadati</taxon>
        <taxon>Bacteroidota</taxon>
        <taxon>Flavobacteriia</taxon>
        <taxon>Flavobacteriales</taxon>
        <taxon>Flavobacteriaceae</taxon>
        <taxon>Flavobacterium</taxon>
    </lineage>
</organism>
<feature type="domain" description="Cyclic nucleotide-binding" evidence="1">
    <location>
        <begin position="11"/>
        <end position="74"/>
    </location>
</feature>
<proteinExistence type="predicted"/>
<evidence type="ECO:0000313" key="3">
    <source>
        <dbReference type="Proteomes" id="UP000812031"/>
    </source>
</evidence>
<reference evidence="2 3" key="1">
    <citation type="submission" date="2021-07" db="EMBL/GenBank/DDBJ databases">
        <title>Flavobacterium sp. nov. isolated from sediment on the Taihu Lake.</title>
        <authorList>
            <person name="Qu J.-H."/>
        </authorList>
    </citation>
    <scope>NUCLEOTIDE SEQUENCE [LARGE SCALE GENOMIC DNA]</scope>
    <source>
        <strain evidence="2 3">NAS39</strain>
    </source>
</reference>
<dbReference type="EMBL" id="JAHWYN010000017">
    <property type="protein sequence ID" value="MBW4362023.1"/>
    <property type="molecule type" value="Genomic_DNA"/>
</dbReference>
<protein>
    <submittedName>
        <fullName evidence="2">Crp/Fnr family transcriptional regulator</fullName>
    </submittedName>
</protein>
<dbReference type="CDD" id="cd00038">
    <property type="entry name" value="CAP_ED"/>
    <property type="match status" value="1"/>
</dbReference>
<keyword evidence="3" id="KW-1185">Reference proteome</keyword>
<sequence>MEDKLLNYFSRIMPISKEEADAIAATMVIKKYEKGTILLKEGQISTEAYFVLEGCVRQYFIVDGEEKTGNFFTEEQWVISLNSFGNNLPSNHYMACSTDCFLVVGNRDKEEDLYRRFPKLETVSRKVMEKVFAEQQELMSSYTTDTPEQRYVRLLNSRPQLFQTIPQYQIASYIGIKPESLSRIRRRIALNRDSN</sequence>
<evidence type="ECO:0000313" key="2">
    <source>
        <dbReference type="EMBL" id="MBW4362023.1"/>
    </source>
</evidence>
<dbReference type="Proteomes" id="UP000812031">
    <property type="component" value="Unassembled WGS sequence"/>
</dbReference>
<dbReference type="RefSeq" id="WP_219318513.1">
    <property type="nucleotide sequence ID" value="NZ_JAHWYN010000017.1"/>
</dbReference>